<organism evidence="2 3">
    <name type="scientific">Candidatus Chloroploca mongolica</name>
    <dbReference type="NCBI Taxonomy" id="2528176"/>
    <lineage>
        <taxon>Bacteria</taxon>
        <taxon>Bacillati</taxon>
        <taxon>Chloroflexota</taxon>
        <taxon>Chloroflexia</taxon>
        <taxon>Chloroflexales</taxon>
        <taxon>Chloroflexineae</taxon>
        <taxon>Oscillochloridaceae</taxon>
        <taxon>Candidatus Chloroploca</taxon>
    </lineage>
</organism>
<evidence type="ECO:0000259" key="1">
    <source>
        <dbReference type="SMART" id="SM01043"/>
    </source>
</evidence>
<dbReference type="InterPro" id="IPR049945">
    <property type="entry name" value="AAA_22"/>
</dbReference>
<dbReference type="SMART" id="SM01043">
    <property type="entry name" value="BTAD"/>
    <property type="match status" value="1"/>
</dbReference>
<protein>
    <submittedName>
        <fullName evidence="2">AAA family ATPase</fullName>
    </submittedName>
</protein>
<dbReference type="PRINTS" id="PR00364">
    <property type="entry name" value="DISEASERSIST"/>
</dbReference>
<evidence type="ECO:0000313" key="2">
    <source>
        <dbReference type="EMBL" id="MBP1466550.1"/>
    </source>
</evidence>
<dbReference type="InterPro" id="IPR005158">
    <property type="entry name" value="BTAD"/>
</dbReference>
<dbReference type="Pfam" id="PF13401">
    <property type="entry name" value="AAA_22"/>
    <property type="match status" value="1"/>
</dbReference>
<dbReference type="Proteomes" id="UP001193081">
    <property type="component" value="Unassembled WGS sequence"/>
</dbReference>
<keyword evidence="3" id="KW-1185">Reference proteome</keyword>
<evidence type="ECO:0000313" key="3">
    <source>
        <dbReference type="Proteomes" id="UP001193081"/>
    </source>
</evidence>
<comment type="caution">
    <text evidence="2">The sequence shown here is derived from an EMBL/GenBank/DDBJ whole genome shotgun (WGS) entry which is preliminary data.</text>
</comment>
<dbReference type="InterPro" id="IPR027417">
    <property type="entry name" value="P-loop_NTPase"/>
</dbReference>
<dbReference type="Gene3D" id="1.10.10.10">
    <property type="entry name" value="Winged helix-like DNA-binding domain superfamily/Winged helix DNA-binding domain"/>
    <property type="match status" value="1"/>
</dbReference>
<feature type="domain" description="Bacterial transcriptional activator" evidence="1">
    <location>
        <begin position="94"/>
        <end position="241"/>
    </location>
</feature>
<dbReference type="SUPFAM" id="SSF52540">
    <property type="entry name" value="P-loop containing nucleoside triphosphate hydrolases"/>
    <property type="match status" value="1"/>
</dbReference>
<accession>A0ABS4DAU8</accession>
<dbReference type="Gene3D" id="1.25.40.10">
    <property type="entry name" value="Tetratricopeptide repeat domain"/>
    <property type="match status" value="1"/>
</dbReference>
<proteinExistence type="predicted"/>
<dbReference type="InterPro" id="IPR036388">
    <property type="entry name" value="WH-like_DNA-bd_sf"/>
</dbReference>
<dbReference type="SUPFAM" id="SSF48452">
    <property type="entry name" value="TPR-like"/>
    <property type="match status" value="1"/>
</dbReference>
<dbReference type="Gene3D" id="3.40.50.300">
    <property type="entry name" value="P-loop containing nucleotide triphosphate hydrolases"/>
    <property type="match status" value="1"/>
</dbReference>
<dbReference type="RefSeq" id="WP_135478540.1">
    <property type="nucleotide sequence ID" value="NZ_SIJK02000020.1"/>
</dbReference>
<gene>
    <name evidence="2" type="ORF">EYB53_012615</name>
</gene>
<sequence>MLFLLGAMQLVVDGRKAALFTPEKSLALLGYLAAHRGMHSRRALAGLFWGDMAEERAQANLRMALYSLQKVLPAGYIQADRKSVAFDPEGLVTLDSEQFEQLLSTVHDLDNPARLDTLDQAIQLYRGEFMAGVAIEHELAFAEWLYERRTWYHGRVLGALDDLITTATRHSAWPRAITATRKLLALDPCREQAHRQLMHLLAQQGAYTAALEQYTTCQTILHARMGLAPMPETDALYARISIARLRGPPSLPAVTLPLVGREHELGLLYQYLVVAPLRLVTLLGPGGVGKTRIALATAAHQHYAWRDGICFVPLANLTSGADLAQAIAEALQLALSGQRNPREDLLDFLAKREMLMVLDNFEHVRDEGIALVEAILAAAPGVQLLVTSRERLHLRTEVCLQVEGLNYPPEQADPDLAAPPYSAIQLFLRLAHLEHAGTIPASELLAISQICRSLQGLPLGIELAAGLTPQLNCTTIAAILEHDRDRLQSTLHDAPLRHQSLRAVFERSWALLDTFEQRIYRRLAIFAGPFTAEAARSVASTSRYTLDQFLGKSLLRTNNQGYYELHEMLRYYANEQLANDPEQDDVRMAHCGYYLKLLYTNLDALAGHAPRDAVQQLGRQFANIRAAWHHAARGDTVPHLELAIEAWLRYYVATSRFHEGEQPRPPATSAPQPS</sequence>
<reference evidence="2 3" key="1">
    <citation type="submission" date="2021-03" db="EMBL/GenBank/DDBJ databases">
        <authorList>
            <person name="Grouzdev D.S."/>
        </authorList>
    </citation>
    <scope>NUCLEOTIDE SEQUENCE [LARGE SCALE GENOMIC DNA]</scope>
    <source>
        <strain evidence="2 3">M50-1</strain>
    </source>
</reference>
<dbReference type="InterPro" id="IPR011990">
    <property type="entry name" value="TPR-like_helical_dom_sf"/>
</dbReference>
<dbReference type="Pfam" id="PF03704">
    <property type="entry name" value="BTAD"/>
    <property type="match status" value="1"/>
</dbReference>
<dbReference type="PANTHER" id="PTHR47691">
    <property type="entry name" value="REGULATOR-RELATED"/>
    <property type="match status" value="1"/>
</dbReference>
<dbReference type="EMBL" id="SIJK02000020">
    <property type="protein sequence ID" value="MBP1466550.1"/>
    <property type="molecule type" value="Genomic_DNA"/>
</dbReference>
<dbReference type="PANTHER" id="PTHR47691:SF3">
    <property type="entry name" value="HTH-TYPE TRANSCRIPTIONAL REGULATOR RV0890C-RELATED"/>
    <property type="match status" value="1"/>
</dbReference>
<name>A0ABS4DAU8_9CHLR</name>